<evidence type="ECO:0000256" key="14">
    <source>
        <dbReference type="ARBA" id="ARBA00023125"/>
    </source>
</evidence>
<feature type="compositionally biased region" description="Basic residues" evidence="19">
    <location>
        <begin position="597"/>
        <end position="608"/>
    </location>
</feature>
<keyword evidence="10" id="KW-0223">Dioxygenase</keyword>
<evidence type="ECO:0000256" key="1">
    <source>
        <dbReference type="ARBA" id="ARBA00001954"/>
    </source>
</evidence>
<evidence type="ECO:0000256" key="4">
    <source>
        <dbReference type="ARBA" id="ARBA00013246"/>
    </source>
</evidence>
<dbReference type="Pfam" id="PF17811">
    <property type="entry name" value="JHD"/>
    <property type="match status" value="1"/>
</dbReference>
<evidence type="ECO:0000256" key="19">
    <source>
        <dbReference type="SAM" id="MobiDB-lite"/>
    </source>
</evidence>
<feature type="region of interest" description="Disordered" evidence="19">
    <location>
        <begin position="777"/>
        <end position="818"/>
    </location>
</feature>
<evidence type="ECO:0000256" key="17">
    <source>
        <dbReference type="ARBA" id="ARBA00047915"/>
    </source>
</evidence>
<protein>
    <recommendedName>
        <fullName evidence="4">[histone H3]-dimethyl-L-lysine(36) demethylase</fullName>
        <ecNumber evidence="4">1.14.11.27</ecNumber>
    </recommendedName>
</protein>
<dbReference type="Gene3D" id="3.80.10.10">
    <property type="entry name" value="Ribonuclease Inhibitor"/>
    <property type="match status" value="1"/>
</dbReference>
<feature type="compositionally biased region" description="Low complexity" evidence="19">
    <location>
        <begin position="495"/>
        <end position="507"/>
    </location>
</feature>
<organism evidence="23 24">
    <name type="scientific">Clytia hemisphaerica</name>
    <dbReference type="NCBI Taxonomy" id="252671"/>
    <lineage>
        <taxon>Eukaryota</taxon>
        <taxon>Metazoa</taxon>
        <taxon>Cnidaria</taxon>
        <taxon>Hydrozoa</taxon>
        <taxon>Hydroidolina</taxon>
        <taxon>Leptothecata</taxon>
        <taxon>Obeliida</taxon>
        <taxon>Clytiidae</taxon>
        <taxon>Clytia</taxon>
    </lineage>
</organism>
<evidence type="ECO:0000256" key="6">
    <source>
        <dbReference type="ARBA" id="ARBA00022723"/>
    </source>
</evidence>
<dbReference type="Pfam" id="PF13621">
    <property type="entry name" value="Cupin_8"/>
    <property type="match status" value="1"/>
</dbReference>
<feature type="domain" description="CXXC-type" evidence="21">
    <location>
        <begin position="614"/>
        <end position="660"/>
    </location>
</feature>
<evidence type="ECO:0000256" key="8">
    <source>
        <dbReference type="ARBA" id="ARBA00022833"/>
    </source>
</evidence>
<dbReference type="PROSITE" id="PS51184">
    <property type="entry name" value="JMJC"/>
    <property type="match status" value="1"/>
</dbReference>
<reference evidence="23" key="1">
    <citation type="submission" date="2021-01" db="UniProtKB">
        <authorList>
            <consortium name="EnsemblMetazoa"/>
        </authorList>
    </citation>
    <scope>IDENTIFICATION</scope>
</reference>
<dbReference type="PROSITE" id="PS51058">
    <property type="entry name" value="ZF_CXXC"/>
    <property type="match status" value="1"/>
</dbReference>
<feature type="domain" description="JmjC" evidence="22">
    <location>
        <begin position="157"/>
        <end position="329"/>
    </location>
</feature>
<evidence type="ECO:0000256" key="11">
    <source>
        <dbReference type="ARBA" id="ARBA00023002"/>
    </source>
</evidence>
<keyword evidence="11" id="KW-0560">Oxidoreductase</keyword>
<evidence type="ECO:0000256" key="2">
    <source>
        <dbReference type="ARBA" id="ARBA00004123"/>
    </source>
</evidence>
<dbReference type="OrthoDB" id="5876800at2759"/>
<comment type="subcellular location">
    <subcellularLocation>
        <location evidence="2">Nucleus</location>
    </subcellularLocation>
</comment>
<dbReference type="InterPro" id="IPR002857">
    <property type="entry name" value="Znf_CXXC"/>
</dbReference>
<keyword evidence="9" id="KW-0156">Chromatin regulator</keyword>
<proteinExistence type="inferred from homology"/>
<evidence type="ECO:0000313" key="23">
    <source>
        <dbReference type="EnsemblMetazoa" id="CLYHEMP001213.1"/>
    </source>
</evidence>
<evidence type="ECO:0000256" key="9">
    <source>
        <dbReference type="ARBA" id="ARBA00022853"/>
    </source>
</evidence>
<keyword evidence="5" id="KW-0678">Repressor</keyword>
<dbReference type="GeneID" id="136807104"/>
<dbReference type="EnsemblMetazoa" id="CLYHEMT001213.1">
    <property type="protein sequence ID" value="CLYHEMP001213.1"/>
    <property type="gene ID" value="CLYHEMG001213"/>
</dbReference>
<comment type="catalytic activity">
    <reaction evidence="17">
        <text>N(6),N(6)-dimethyl-L-lysyl(36)-[histone H3] + 2 2-oxoglutarate + 2 O2 = L-lysyl(36)-[histone H3] + 2 formaldehyde + 2 succinate + 2 CO2</text>
        <dbReference type="Rhea" id="RHEA:42032"/>
        <dbReference type="Rhea" id="RHEA-COMP:9785"/>
        <dbReference type="Rhea" id="RHEA-COMP:9787"/>
        <dbReference type="ChEBI" id="CHEBI:15379"/>
        <dbReference type="ChEBI" id="CHEBI:16526"/>
        <dbReference type="ChEBI" id="CHEBI:16810"/>
        <dbReference type="ChEBI" id="CHEBI:16842"/>
        <dbReference type="ChEBI" id="CHEBI:29969"/>
        <dbReference type="ChEBI" id="CHEBI:30031"/>
        <dbReference type="ChEBI" id="CHEBI:61976"/>
        <dbReference type="EC" id="1.14.11.27"/>
    </reaction>
</comment>
<name>A0A7M5TSK9_9CNID</name>
<dbReference type="InterPro" id="IPR041667">
    <property type="entry name" value="Cupin_8"/>
</dbReference>
<dbReference type="PROSITE" id="PS50016">
    <property type="entry name" value="ZF_PHD_2"/>
    <property type="match status" value="1"/>
</dbReference>
<dbReference type="InterPro" id="IPR032675">
    <property type="entry name" value="LRR_dom_sf"/>
</dbReference>
<dbReference type="InterPro" id="IPR050690">
    <property type="entry name" value="JHDM1_Histone_Demethylase"/>
</dbReference>
<feature type="region of interest" description="Disordered" evidence="19">
    <location>
        <begin position="493"/>
        <end position="611"/>
    </location>
</feature>
<keyword evidence="6" id="KW-0479">Metal-binding</keyword>
<dbReference type="CDD" id="cd21743">
    <property type="entry name" value="CTD_KDM2A_2B-like"/>
    <property type="match status" value="1"/>
</dbReference>
<dbReference type="AlphaFoldDB" id="A0A7M5TSK9"/>
<keyword evidence="15" id="KW-0804">Transcription</keyword>
<evidence type="ECO:0000256" key="3">
    <source>
        <dbReference type="ARBA" id="ARBA00008037"/>
    </source>
</evidence>
<evidence type="ECO:0000256" key="12">
    <source>
        <dbReference type="ARBA" id="ARBA00023004"/>
    </source>
</evidence>
<dbReference type="CDD" id="cd22122">
    <property type="entry name" value="F-box_JHDM"/>
    <property type="match status" value="1"/>
</dbReference>
<dbReference type="RefSeq" id="XP_066919770.1">
    <property type="nucleotide sequence ID" value="XM_067063669.1"/>
</dbReference>
<keyword evidence="13" id="KW-0805">Transcription regulation</keyword>
<dbReference type="Gene3D" id="1.20.58.1360">
    <property type="match status" value="1"/>
</dbReference>
<sequence length="1172" mass="133531">MKAMEAEETQHGHSSWNTNGMFARCLREKRATVYDDTNVDDVIEGKRNFCLEEKLQDDKFTTAKQCLLEMEGKDFNLKYIQEHGFNTPMLFKSKDGLNITVPNPDLFSVNDVKSYVGARRIIDVFDCDTHSPEKMTLHQFVRYYMSQEKEKLLNVTSLEVSQTGLARLVDCPTTITEDLDWVPLVWPKNLIKGQKDATNAVENMKYPKVRKYCLMSVGGCYTDFHIDFGGTSVWYHVLKGSKVFWLIPPTDENLEIYERWVLSERQQDVFFGDVVEDCFRIQLVAGDTFMIPTGWIHSVYTPEDSLVFGGNYLHSFNIPMQLRIHDIEETTHVPKHLRFPFFAEIHWYLVKMYVEILERDMDERRKLEFEGDDSANEEEDDEKDVFKLINDEMNKKEEDTEEKSQHSPKSPKPTKWQCVHLTVFELEGLKTLCERLRSWSHAKINYPKDFGDDSMELLDRLEEMLQYHEEDDQILACSGNNIFKQYAMDKGITVSPKSSPQKNKSSSITASGSGDEVVDLTSKTSPSPKTSPTKPTSTKANKEDSSPADKSTETPPDKKSSKDSTDESTVVKKKRARRVRVQKKETDEEPPTATTQKRVRKSPKKFAHKEKEKTVIRRVRCHQCKGCSRENCNKCRFCLDMKKNGGEGKLRQSCAMRFCENPQLPSYVVCNVCDSREDGELLMECHVCSEVVHPACIERNNKKDNKKLSKCKISKKVNNSWECPKCCQADEEETTIFSVNAVEKIVNSIKKENRNVLQPKGGKPAMSKVLLNKIQNGGKGRKKSFDLGSDGSDDEPLAKKRNRSKAGSENESDDEPLIKKKIKKVQENVTPKPVLNIVTPVTVVRPAPLTNGHQHCTMVCEVVNGVKEGRAEDEYAKVEGRGETTNGWNENPEKLNGNSKEGQENSEKCNGDSETPMIVNQEGQKVGDQVERLEKPHPLPRDLWIHVFSYLKESEVNLCMLVCKAWNQWCLDHKLWPTLRVTNKILNPSILKGIVRRQPTELVLSSTRVSAKQVEWLLNRLPRLGSLDLSLNTAAAVSSLLHVKCPPLNNLSVAWCDAVFDRFLSQVLAPLRNGQTEIHGRSRLHFLEYLNLTGCDIAYETMRNVFTLLPSLRELNVSYCAKVKDNDLKIIKDGQNVNKSTLKKIICTGCPLVTESMVSEIKVLPNMPEIVL</sequence>
<dbReference type="InterPro" id="IPR003347">
    <property type="entry name" value="JmjC_dom"/>
</dbReference>
<feature type="compositionally biased region" description="Basic and acidic residues" evidence="19">
    <location>
        <begin position="395"/>
        <end position="405"/>
    </location>
</feature>
<keyword evidence="8" id="KW-0862">Zinc</keyword>
<dbReference type="Pfam" id="PF12937">
    <property type="entry name" value="F-box-like"/>
    <property type="match status" value="1"/>
</dbReference>
<dbReference type="InterPro" id="IPR011011">
    <property type="entry name" value="Znf_FYVE_PHD"/>
</dbReference>
<feature type="region of interest" description="Disordered" evidence="19">
    <location>
        <begin position="875"/>
        <end position="919"/>
    </location>
</feature>
<dbReference type="Gene3D" id="3.30.40.10">
    <property type="entry name" value="Zinc/RING finger domain, C3HC4 (zinc finger)"/>
    <property type="match status" value="1"/>
</dbReference>
<dbReference type="EC" id="1.14.11.27" evidence="4"/>
<dbReference type="Pfam" id="PF02008">
    <property type="entry name" value="zf-CXXC"/>
    <property type="match status" value="1"/>
</dbReference>
<dbReference type="SMART" id="SM00256">
    <property type="entry name" value="FBOX"/>
    <property type="match status" value="1"/>
</dbReference>
<evidence type="ECO:0000256" key="5">
    <source>
        <dbReference type="ARBA" id="ARBA00022491"/>
    </source>
</evidence>
<evidence type="ECO:0000313" key="24">
    <source>
        <dbReference type="Proteomes" id="UP000594262"/>
    </source>
</evidence>
<dbReference type="FunFam" id="2.60.120.650:FF:000005">
    <property type="entry name" value="lysine-specific demethylase 2A isoform X1"/>
    <property type="match status" value="1"/>
</dbReference>
<keyword evidence="7 18" id="KW-0863">Zinc-finger</keyword>
<dbReference type="SMART" id="SM00558">
    <property type="entry name" value="JmjC"/>
    <property type="match status" value="1"/>
</dbReference>
<evidence type="ECO:0000259" key="20">
    <source>
        <dbReference type="PROSITE" id="PS50016"/>
    </source>
</evidence>
<feature type="compositionally biased region" description="Basic residues" evidence="19">
    <location>
        <begin position="571"/>
        <end position="581"/>
    </location>
</feature>
<keyword evidence="12" id="KW-0408">Iron</keyword>
<feature type="domain" description="PHD-type" evidence="20">
    <location>
        <begin position="667"/>
        <end position="729"/>
    </location>
</feature>
<comment type="similarity">
    <text evidence="3">Belongs to the JHDM1 histone demethylase family.</text>
</comment>
<dbReference type="GO" id="GO:0005634">
    <property type="term" value="C:nucleus"/>
    <property type="evidence" value="ECO:0007669"/>
    <property type="project" value="UniProtKB-SubCell"/>
</dbReference>
<dbReference type="SUPFAM" id="SSF51197">
    <property type="entry name" value="Clavaminate synthase-like"/>
    <property type="match status" value="1"/>
</dbReference>
<dbReference type="SUPFAM" id="SSF52047">
    <property type="entry name" value="RNI-like"/>
    <property type="match status" value="1"/>
</dbReference>
<dbReference type="GO" id="GO:0003677">
    <property type="term" value="F:DNA binding"/>
    <property type="evidence" value="ECO:0007669"/>
    <property type="project" value="UniProtKB-KW"/>
</dbReference>
<feature type="region of interest" description="Disordered" evidence="19">
    <location>
        <begin position="395"/>
        <end position="414"/>
    </location>
</feature>
<feature type="compositionally biased region" description="Basic and acidic residues" evidence="19">
    <location>
        <begin position="540"/>
        <end position="565"/>
    </location>
</feature>
<accession>A0A7M5TSK9</accession>
<dbReference type="InterPro" id="IPR019787">
    <property type="entry name" value="Znf_PHD-finger"/>
</dbReference>
<evidence type="ECO:0000256" key="7">
    <source>
        <dbReference type="ARBA" id="ARBA00022771"/>
    </source>
</evidence>
<evidence type="ECO:0000256" key="15">
    <source>
        <dbReference type="ARBA" id="ARBA00023163"/>
    </source>
</evidence>
<keyword evidence="16" id="KW-0539">Nucleus</keyword>
<evidence type="ECO:0000259" key="22">
    <source>
        <dbReference type="PROSITE" id="PS51184"/>
    </source>
</evidence>
<dbReference type="InterPro" id="IPR041070">
    <property type="entry name" value="JHD"/>
</dbReference>
<dbReference type="SMART" id="SM00249">
    <property type="entry name" value="PHD"/>
    <property type="match status" value="1"/>
</dbReference>
<dbReference type="Gene3D" id="2.60.120.650">
    <property type="entry name" value="Cupin"/>
    <property type="match status" value="1"/>
</dbReference>
<evidence type="ECO:0000256" key="10">
    <source>
        <dbReference type="ARBA" id="ARBA00022964"/>
    </source>
</evidence>
<evidence type="ECO:0000256" key="13">
    <source>
        <dbReference type="ARBA" id="ARBA00023015"/>
    </source>
</evidence>
<evidence type="ECO:0000259" key="21">
    <source>
        <dbReference type="PROSITE" id="PS51058"/>
    </source>
</evidence>
<dbReference type="InterPro" id="IPR001810">
    <property type="entry name" value="F-box_dom"/>
</dbReference>
<comment type="cofactor">
    <cofactor evidence="1">
        <name>Fe(2+)</name>
        <dbReference type="ChEBI" id="CHEBI:29033"/>
    </cofactor>
</comment>
<keyword evidence="14" id="KW-0238">DNA-binding</keyword>
<evidence type="ECO:0000256" key="16">
    <source>
        <dbReference type="ARBA" id="ARBA00023242"/>
    </source>
</evidence>
<dbReference type="SUPFAM" id="SSF57903">
    <property type="entry name" value="FYVE/PHD zinc finger"/>
    <property type="match status" value="1"/>
</dbReference>
<feature type="compositionally biased region" description="Low complexity" evidence="19">
    <location>
        <begin position="521"/>
        <end position="539"/>
    </location>
</feature>
<dbReference type="InterPro" id="IPR001965">
    <property type="entry name" value="Znf_PHD"/>
</dbReference>
<feature type="compositionally biased region" description="Basic and acidic residues" evidence="19">
    <location>
        <begin position="901"/>
        <end position="911"/>
    </location>
</feature>
<dbReference type="Pfam" id="PF16866">
    <property type="entry name" value="PHD_4"/>
    <property type="match status" value="1"/>
</dbReference>
<dbReference type="InterPro" id="IPR013083">
    <property type="entry name" value="Znf_RING/FYVE/PHD"/>
</dbReference>
<dbReference type="GO" id="GO:0140680">
    <property type="term" value="F:histone H3K36me/H3K36me2 demethylase activity"/>
    <property type="evidence" value="ECO:0007669"/>
    <property type="project" value="UniProtKB-EC"/>
</dbReference>
<keyword evidence="24" id="KW-1185">Reference proteome</keyword>
<evidence type="ECO:0000256" key="18">
    <source>
        <dbReference type="PROSITE-ProRule" id="PRU00509"/>
    </source>
</evidence>
<dbReference type="Proteomes" id="UP000594262">
    <property type="component" value="Unplaced"/>
</dbReference>
<dbReference type="GO" id="GO:0008270">
    <property type="term" value="F:zinc ion binding"/>
    <property type="evidence" value="ECO:0007669"/>
    <property type="project" value="UniProtKB-KW"/>
</dbReference>
<dbReference type="PANTHER" id="PTHR23123">
    <property type="entry name" value="PHD/F-BOX CONTAINING PROTEIN"/>
    <property type="match status" value="1"/>
</dbReference>